<proteinExistence type="predicted"/>
<gene>
    <name evidence="3" type="ORF">WJU16_21895</name>
</gene>
<evidence type="ECO:0000259" key="2">
    <source>
        <dbReference type="Pfam" id="PF06580"/>
    </source>
</evidence>
<keyword evidence="1" id="KW-1133">Transmembrane helix</keyword>
<feature type="domain" description="Signal transduction histidine kinase internal region" evidence="2">
    <location>
        <begin position="153"/>
        <end position="232"/>
    </location>
</feature>
<evidence type="ECO:0000313" key="4">
    <source>
        <dbReference type="Proteomes" id="UP001485459"/>
    </source>
</evidence>
<dbReference type="InterPro" id="IPR050640">
    <property type="entry name" value="Bact_2-comp_sensor_kinase"/>
</dbReference>
<reference evidence="4" key="1">
    <citation type="submission" date="2024-03" db="EMBL/GenBank/DDBJ databases">
        <title>Chitinophaga horti sp. nov., isolated from garden soil.</title>
        <authorList>
            <person name="Lee D.S."/>
            <person name="Han D.M."/>
            <person name="Baek J.H."/>
            <person name="Choi D.G."/>
            <person name="Jeon J.H."/>
            <person name="Jeon C.O."/>
        </authorList>
    </citation>
    <scope>NUCLEOTIDE SEQUENCE [LARGE SCALE GENOMIC DNA]</scope>
    <source>
        <strain evidence="4">GPA1</strain>
    </source>
</reference>
<dbReference type="SUPFAM" id="SSF55874">
    <property type="entry name" value="ATPase domain of HSP90 chaperone/DNA topoisomerase II/histidine kinase"/>
    <property type="match status" value="1"/>
</dbReference>
<evidence type="ECO:0000256" key="1">
    <source>
        <dbReference type="SAM" id="Phobius"/>
    </source>
</evidence>
<dbReference type="RefSeq" id="WP_341835533.1">
    <property type="nucleotide sequence ID" value="NZ_CP149822.1"/>
</dbReference>
<keyword evidence="1" id="KW-0472">Membrane</keyword>
<keyword evidence="1" id="KW-0812">Transmembrane</keyword>
<keyword evidence="4" id="KW-1185">Reference proteome</keyword>
<dbReference type="Gene3D" id="3.30.565.10">
    <property type="entry name" value="Histidine kinase-like ATPase, C-terminal domain"/>
    <property type="match status" value="1"/>
</dbReference>
<name>A0ABZ2YLJ3_9BACT</name>
<evidence type="ECO:0000313" key="3">
    <source>
        <dbReference type="EMBL" id="WZN40618.1"/>
    </source>
</evidence>
<organism evidence="3 4">
    <name type="scientific">Chitinophaga pollutisoli</name>
    <dbReference type="NCBI Taxonomy" id="3133966"/>
    <lineage>
        <taxon>Bacteria</taxon>
        <taxon>Pseudomonadati</taxon>
        <taxon>Bacteroidota</taxon>
        <taxon>Chitinophagia</taxon>
        <taxon>Chitinophagales</taxon>
        <taxon>Chitinophagaceae</taxon>
        <taxon>Chitinophaga</taxon>
    </lineage>
</organism>
<dbReference type="PANTHER" id="PTHR34220:SF7">
    <property type="entry name" value="SENSOR HISTIDINE KINASE YPDA"/>
    <property type="match status" value="1"/>
</dbReference>
<dbReference type="Pfam" id="PF06580">
    <property type="entry name" value="His_kinase"/>
    <property type="match status" value="1"/>
</dbReference>
<sequence>MLTHLVFWIFAFLLLIYIYSAAFDSWELGIKVVLMLLPVHIIYFYLLQYFVLRKYFSGKYPAAVFLAFLIMATMAVAYRLTEIYITDPYIFDFYSRSDPDFTWSKLEKDRWQQLISKGDFVNAVERCNVVVWIGVTLTLFAMWHERKNAILQAELNFLKGQLHPHFLFNSLNNLYALSLNNAPQAPGIILGLSNILRYVIYECTADRVLLERDIEVLKDYIRLEQLRYEERLDLNLNIDVEPGPWQIAPVLMLPLVENAFKHGAGETMHHPWINIELRVAKGELWLKVSNSKPDPAPAPNPKQGGNIGLKNVRHRLQLLYPEAHTLHWYDEEDCFILEMMVTLSSHPKT</sequence>
<dbReference type="PANTHER" id="PTHR34220">
    <property type="entry name" value="SENSOR HISTIDINE KINASE YPDA"/>
    <property type="match status" value="1"/>
</dbReference>
<feature type="transmembrane region" description="Helical" evidence="1">
    <location>
        <begin position="30"/>
        <end position="50"/>
    </location>
</feature>
<feature type="transmembrane region" description="Helical" evidence="1">
    <location>
        <begin position="62"/>
        <end position="80"/>
    </location>
</feature>
<dbReference type="EMBL" id="CP149822">
    <property type="protein sequence ID" value="WZN40618.1"/>
    <property type="molecule type" value="Genomic_DNA"/>
</dbReference>
<keyword evidence="3" id="KW-0418">Kinase</keyword>
<dbReference type="InterPro" id="IPR036890">
    <property type="entry name" value="HATPase_C_sf"/>
</dbReference>
<dbReference type="Proteomes" id="UP001485459">
    <property type="component" value="Chromosome"/>
</dbReference>
<dbReference type="GO" id="GO:0016301">
    <property type="term" value="F:kinase activity"/>
    <property type="evidence" value="ECO:0007669"/>
    <property type="project" value="UniProtKB-KW"/>
</dbReference>
<protein>
    <submittedName>
        <fullName evidence="3">Histidine kinase</fullName>
    </submittedName>
</protein>
<accession>A0ABZ2YLJ3</accession>
<dbReference type="InterPro" id="IPR010559">
    <property type="entry name" value="Sig_transdc_His_kin_internal"/>
</dbReference>
<keyword evidence="3" id="KW-0808">Transferase</keyword>